<dbReference type="EMBL" id="LQNU01000072">
    <property type="protein sequence ID" value="KZE77348.1"/>
    <property type="molecule type" value="Genomic_DNA"/>
</dbReference>
<keyword evidence="9" id="KW-1185">Reference proteome</keyword>
<feature type="domain" description="Helicase C-terminal" evidence="7">
    <location>
        <begin position="216"/>
        <end position="364"/>
    </location>
</feature>
<dbReference type="SMART" id="SM00487">
    <property type="entry name" value="DEXDc"/>
    <property type="match status" value="1"/>
</dbReference>
<name>A0A163X5R7_9FLAO</name>
<dbReference type="SUPFAM" id="SSF52540">
    <property type="entry name" value="P-loop containing nucleoside triphosphate hydrolases"/>
    <property type="match status" value="1"/>
</dbReference>
<dbReference type="Gene3D" id="3.40.50.300">
    <property type="entry name" value="P-loop containing nucleotide triphosphate hydrolases"/>
    <property type="match status" value="2"/>
</dbReference>
<accession>A0A163X5R7</accession>
<dbReference type="PROSITE" id="PS51192">
    <property type="entry name" value="HELICASE_ATP_BIND_1"/>
    <property type="match status" value="1"/>
</dbReference>
<protein>
    <submittedName>
        <fullName evidence="8">Helicase</fullName>
    </submittedName>
</protein>
<dbReference type="Pfam" id="PF00271">
    <property type="entry name" value="Helicase_C"/>
    <property type="match status" value="1"/>
</dbReference>
<dbReference type="OrthoDB" id="9785240at2"/>
<dbReference type="PANTHER" id="PTHR47959">
    <property type="entry name" value="ATP-DEPENDENT RNA HELICASE RHLE-RELATED"/>
    <property type="match status" value="1"/>
</dbReference>
<dbReference type="InterPro" id="IPR027417">
    <property type="entry name" value="P-loop_NTPase"/>
</dbReference>
<feature type="domain" description="Helicase ATP-binding" evidence="6">
    <location>
        <begin position="23"/>
        <end position="191"/>
    </location>
</feature>
<dbReference type="GO" id="GO:0005829">
    <property type="term" value="C:cytosol"/>
    <property type="evidence" value="ECO:0007669"/>
    <property type="project" value="TreeGrafter"/>
</dbReference>
<keyword evidence="3 8" id="KW-0347">Helicase</keyword>
<reference evidence="8 9" key="1">
    <citation type="submission" date="2016-01" db="EMBL/GenBank/DDBJ databases">
        <title>Whole genome sequencing of Myroides marinus L41.</title>
        <authorList>
            <person name="Hong K.W."/>
        </authorList>
    </citation>
    <scope>NUCLEOTIDE SEQUENCE [LARGE SCALE GENOMIC DNA]</scope>
    <source>
        <strain evidence="8 9">L41</strain>
    </source>
</reference>
<gene>
    <name evidence="8" type="ORF">AV926_01050</name>
</gene>
<proteinExistence type="inferred from homology"/>
<evidence type="ECO:0000256" key="2">
    <source>
        <dbReference type="ARBA" id="ARBA00022801"/>
    </source>
</evidence>
<dbReference type="PANTHER" id="PTHR47959:SF1">
    <property type="entry name" value="ATP-DEPENDENT RNA HELICASE DBPA"/>
    <property type="match status" value="1"/>
</dbReference>
<evidence type="ECO:0000259" key="6">
    <source>
        <dbReference type="PROSITE" id="PS51192"/>
    </source>
</evidence>
<dbReference type="Pfam" id="PF03880">
    <property type="entry name" value="DbpA"/>
    <property type="match status" value="1"/>
</dbReference>
<dbReference type="PROSITE" id="PS51194">
    <property type="entry name" value="HELICASE_CTER"/>
    <property type="match status" value="1"/>
</dbReference>
<dbReference type="RefSeq" id="WP_038987023.1">
    <property type="nucleotide sequence ID" value="NZ_JACALK010000003.1"/>
</dbReference>
<dbReference type="Proteomes" id="UP000076630">
    <property type="component" value="Unassembled WGS sequence"/>
</dbReference>
<comment type="similarity">
    <text evidence="5">Belongs to the DEAD box helicase family.</text>
</comment>
<sequence length="436" mass="48645">MNKAEILKNLNIEALNEMQTKAFNAAQKNPNVVLLSPTGSGKTVAFLMPLLERLDPNVKGVQAVILVPTRELALQIETVFKKMGTAFKINACYGGHSTKIEYNNFRTPPAVLVGTPGRVAFHIEEGSFLTDTVTSYVVDEFDKALEMGFQSDMDYIINSFEHLAFRMLTSATALKKIPEFTGLENPERIHFLKSTDVQPDLTFSQVISTTEEKLETVIKLIGKIGKDTILIFCNHRDAVSRISETLTKRGVANSAFHGGLLQEDRERAIMKFRNKSAHILIATDLAARGLDIPEIGHVIHYQIPEKEDAFIHRNGRTARMKAKGKAYVMVTNEELYDFINPDMPIEDLNGNYQIDNKTDFKTVYISAGKKDKVNKGDIVGYLIKTGGLTKEDIGVIDVRDTQAFVAVNTKKVKALLTALVDTRLKNKKVKIEIARD</sequence>
<dbReference type="InterPro" id="IPR011545">
    <property type="entry name" value="DEAD/DEAH_box_helicase_dom"/>
</dbReference>
<dbReference type="SMART" id="SM00490">
    <property type="entry name" value="HELICc"/>
    <property type="match status" value="1"/>
</dbReference>
<evidence type="ECO:0000259" key="7">
    <source>
        <dbReference type="PROSITE" id="PS51194"/>
    </source>
</evidence>
<dbReference type="GO" id="GO:0003676">
    <property type="term" value="F:nucleic acid binding"/>
    <property type="evidence" value="ECO:0007669"/>
    <property type="project" value="InterPro"/>
</dbReference>
<evidence type="ECO:0000256" key="4">
    <source>
        <dbReference type="ARBA" id="ARBA00022840"/>
    </source>
</evidence>
<keyword evidence="1" id="KW-0547">Nucleotide-binding</keyword>
<dbReference type="GO" id="GO:0016787">
    <property type="term" value="F:hydrolase activity"/>
    <property type="evidence" value="ECO:0007669"/>
    <property type="project" value="UniProtKB-KW"/>
</dbReference>
<dbReference type="CDD" id="cd18787">
    <property type="entry name" value="SF2_C_DEAD"/>
    <property type="match status" value="1"/>
</dbReference>
<dbReference type="CDD" id="cd00268">
    <property type="entry name" value="DEADc"/>
    <property type="match status" value="1"/>
</dbReference>
<evidence type="ECO:0000313" key="9">
    <source>
        <dbReference type="Proteomes" id="UP000076630"/>
    </source>
</evidence>
<evidence type="ECO:0000256" key="5">
    <source>
        <dbReference type="ARBA" id="ARBA00038437"/>
    </source>
</evidence>
<evidence type="ECO:0000313" key="8">
    <source>
        <dbReference type="EMBL" id="KZE77348.1"/>
    </source>
</evidence>
<dbReference type="InterPro" id="IPR014001">
    <property type="entry name" value="Helicase_ATP-bd"/>
</dbReference>
<keyword evidence="2" id="KW-0378">Hydrolase</keyword>
<dbReference type="InterPro" id="IPR005580">
    <property type="entry name" value="DbpA/CsdA_RNA-bd_dom"/>
</dbReference>
<dbReference type="CDD" id="cd12252">
    <property type="entry name" value="RRM_DbpA"/>
    <property type="match status" value="1"/>
</dbReference>
<dbReference type="GO" id="GO:0005524">
    <property type="term" value="F:ATP binding"/>
    <property type="evidence" value="ECO:0007669"/>
    <property type="project" value="UniProtKB-KW"/>
</dbReference>
<dbReference type="Pfam" id="PF00270">
    <property type="entry name" value="DEAD"/>
    <property type="match status" value="1"/>
</dbReference>
<evidence type="ECO:0000256" key="1">
    <source>
        <dbReference type="ARBA" id="ARBA00022741"/>
    </source>
</evidence>
<dbReference type="InterPro" id="IPR012677">
    <property type="entry name" value="Nucleotide-bd_a/b_plait_sf"/>
</dbReference>
<keyword evidence="4" id="KW-0067">ATP-binding</keyword>
<dbReference type="InterPro" id="IPR044742">
    <property type="entry name" value="DEAD/DEAH_RhlB"/>
</dbReference>
<evidence type="ECO:0000256" key="3">
    <source>
        <dbReference type="ARBA" id="ARBA00022806"/>
    </source>
</evidence>
<dbReference type="GO" id="GO:0003724">
    <property type="term" value="F:RNA helicase activity"/>
    <property type="evidence" value="ECO:0007669"/>
    <property type="project" value="TreeGrafter"/>
</dbReference>
<organism evidence="8 9">
    <name type="scientific">Myroides marinus</name>
    <dbReference type="NCBI Taxonomy" id="703342"/>
    <lineage>
        <taxon>Bacteria</taxon>
        <taxon>Pseudomonadati</taxon>
        <taxon>Bacteroidota</taxon>
        <taxon>Flavobacteriia</taxon>
        <taxon>Flavobacteriales</taxon>
        <taxon>Flavobacteriaceae</taxon>
        <taxon>Myroides</taxon>
    </lineage>
</organism>
<dbReference type="InterPro" id="IPR001650">
    <property type="entry name" value="Helicase_C-like"/>
</dbReference>
<dbReference type="AlphaFoldDB" id="A0A163X5R7"/>
<comment type="caution">
    <text evidence="8">The sequence shown here is derived from an EMBL/GenBank/DDBJ whole genome shotgun (WGS) entry which is preliminary data.</text>
</comment>
<dbReference type="InterPro" id="IPR050079">
    <property type="entry name" value="DEAD_box_RNA_helicase"/>
</dbReference>
<dbReference type="Gene3D" id="3.30.70.330">
    <property type="match status" value="1"/>
</dbReference>